<dbReference type="PROSITE" id="PS50949">
    <property type="entry name" value="HTH_GNTR"/>
    <property type="match status" value="1"/>
</dbReference>
<dbReference type="CDD" id="cd07377">
    <property type="entry name" value="WHTH_GntR"/>
    <property type="match status" value="1"/>
</dbReference>
<evidence type="ECO:0000256" key="2">
    <source>
        <dbReference type="ARBA" id="ARBA00023125"/>
    </source>
</evidence>
<dbReference type="PANTHER" id="PTHR43537:SF44">
    <property type="entry name" value="GNTR FAMILY REGULATORY PROTEIN"/>
    <property type="match status" value="1"/>
</dbReference>
<dbReference type="InterPro" id="IPR036388">
    <property type="entry name" value="WH-like_DNA-bd_sf"/>
</dbReference>
<feature type="domain" description="HTH gntR-type" evidence="4">
    <location>
        <begin position="8"/>
        <end position="76"/>
    </location>
</feature>
<comment type="caution">
    <text evidence="5">The sequence shown here is derived from an EMBL/GenBank/DDBJ whole genome shotgun (WGS) entry which is preliminary data.</text>
</comment>
<accession>A0A3N1NSJ2</accession>
<dbReference type="GO" id="GO:0003677">
    <property type="term" value="F:DNA binding"/>
    <property type="evidence" value="ECO:0007669"/>
    <property type="project" value="UniProtKB-KW"/>
</dbReference>
<dbReference type="EMBL" id="RJUK01000002">
    <property type="protein sequence ID" value="ROQ18391.1"/>
    <property type="molecule type" value="Genomic_DNA"/>
</dbReference>
<keyword evidence="2" id="KW-0238">DNA-binding</keyword>
<name>A0A3N1NSJ2_9GAMM</name>
<dbReference type="SMART" id="SM00345">
    <property type="entry name" value="HTH_GNTR"/>
    <property type="match status" value="1"/>
</dbReference>
<dbReference type="Gene3D" id="1.10.10.10">
    <property type="entry name" value="Winged helix-like DNA-binding domain superfamily/Winged helix DNA-binding domain"/>
    <property type="match status" value="1"/>
</dbReference>
<dbReference type="InterPro" id="IPR000524">
    <property type="entry name" value="Tscrpt_reg_HTH_GntR"/>
</dbReference>
<protein>
    <submittedName>
        <fullName evidence="5">GntR family transcriptional regulator</fullName>
    </submittedName>
</protein>
<evidence type="ECO:0000259" key="4">
    <source>
        <dbReference type="PROSITE" id="PS50949"/>
    </source>
</evidence>
<evidence type="ECO:0000256" key="3">
    <source>
        <dbReference type="ARBA" id="ARBA00023163"/>
    </source>
</evidence>
<dbReference type="InterPro" id="IPR011711">
    <property type="entry name" value="GntR_C"/>
</dbReference>
<proteinExistence type="predicted"/>
<organism evidence="5 6">
    <name type="scientific">Marinimicrobium koreense</name>
    <dbReference type="NCBI Taxonomy" id="306545"/>
    <lineage>
        <taxon>Bacteria</taxon>
        <taxon>Pseudomonadati</taxon>
        <taxon>Pseudomonadota</taxon>
        <taxon>Gammaproteobacteria</taxon>
        <taxon>Cellvibrionales</taxon>
        <taxon>Cellvibrionaceae</taxon>
        <taxon>Marinimicrobium</taxon>
    </lineage>
</organism>
<evidence type="ECO:0000256" key="1">
    <source>
        <dbReference type="ARBA" id="ARBA00023015"/>
    </source>
</evidence>
<sequence>MAVFERNFNLSQRMTQELGKAIVCGVYPKDESLPTEAELCEQFGVSRTAVREAVKMLSAKGLISSRPRQGIRILPEQEWNIFDSDLLRWSLEGNPSLRVLREFLQMRIAIEPEAASLAARFADDAAIDAIGEALQGMRDAKTKPEEGLQADINFHVSILFASKNRFYIRLRDFIQTALNVSIRHTNVIKGDQDAIIDDHAKVYNAIRNRNPERAKAAMLLLIDEALTFIEEELAEAGETIPEPR</sequence>
<dbReference type="Pfam" id="PF07729">
    <property type="entry name" value="FCD"/>
    <property type="match status" value="1"/>
</dbReference>
<dbReference type="Gene3D" id="1.20.120.530">
    <property type="entry name" value="GntR ligand-binding domain-like"/>
    <property type="match status" value="1"/>
</dbReference>
<dbReference type="Proteomes" id="UP000273643">
    <property type="component" value="Unassembled WGS sequence"/>
</dbReference>
<evidence type="ECO:0000313" key="6">
    <source>
        <dbReference type="Proteomes" id="UP000273643"/>
    </source>
</evidence>
<dbReference type="SMART" id="SM00895">
    <property type="entry name" value="FCD"/>
    <property type="match status" value="1"/>
</dbReference>
<keyword evidence="1" id="KW-0805">Transcription regulation</keyword>
<dbReference type="InterPro" id="IPR008920">
    <property type="entry name" value="TF_FadR/GntR_C"/>
</dbReference>
<dbReference type="SUPFAM" id="SSF48008">
    <property type="entry name" value="GntR ligand-binding domain-like"/>
    <property type="match status" value="1"/>
</dbReference>
<evidence type="ECO:0000313" key="5">
    <source>
        <dbReference type="EMBL" id="ROQ18391.1"/>
    </source>
</evidence>
<gene>
    <name evidence="5" type="ORF">EDC38_2616</name>
</gene>
<dbReference type="PRINTS" id="PR00035">
    <property type="entry name" value="HTHGNTR"/>
</dbReference>
<keyword evidence="3" id="KW-0804">Transcription</keyword>
<dbReference type="RefSeq" id="WP_123639029.1">
    <property type="nucleotide sequence ID" value="NZ_RJUK01000002.1"/>
</dbReference>
<keyword evidence="6" id="KW-1185">Reference proteome</keyword>
<dbReference type="AlphaFoldDB" id="A0A3N1NSJ2"/>
<reference evidence="5 6" key="1">
    <citation type="submission" date="2018-11" db="EMBL/GenBank/DDBJ databases">
        <title>Genomic Encyclopedia of Type Strains, Phase IV (KMG-IV): sequencing the most valuable type-strain genomes for metagenomic binning, comparative biology and taxonomic classification.</title>
        <authorList>
            <person name="Goeker M."/>
        </authorList>
    </citation>
    <scope>NUCLEOTIDE SEQUENCE [LARGE SCALE GENOMIC DNA]</scope>
    <source>
        <strain evidence="5 6">DSM 16974</strain>
    </source>
</reference>
<dbReference type="Pfam" id="PF00392">
    <property type="entry name" value="GntR"/>
    <property type="match status" value="1"/>
</dbReference>
<dbReference type="OrthoDB" id="9028214at2"/>
<dbReference type="PANTHER" id="PTHR43537">
    <property type="entry name" value="TRANSCRIPTIONAL REGULATOR, GNTR FAMILY"/>
    <property type="match status" value="1"/>
</dbReference>
<dbReference type="GO" id="GO:0003700">
    <property type="term" value="F:DNA-binding transcription factor activity"/>
    <property type="evidence" value="ECO:0007669"/>
    <property type="project" value="InterPro"/>
</dbReference>
<dbReference type="SUPFAM" id="SSF46785">
    <property type="entry name" value="Winged helix' DNA-binding domain"/>
    <property type="match status" value="1"/>
</dbReference>
<dbReference type="InterPro" id="IPR036390">
    <property type="entry name" value="WH_DNA-bd_sf"/>
</dbReference>